<protein>
    <submittedName>
        <fullName evidence="1">Uncharacterized protein</fullName>
    </submittedName>
</protein>
<dbReference type="EMBL" id="QFNY01000297">
    <property type="protein sequence ID" value="PZO98348.1"/>
    <property type="molecule type" value="Genomic_DNA"/>
</dbReference>
<accession>A0A2W5CWK1</accession>
<comment type="caution">
    <text evidence="1">The sequence shown here is derived from an EMBL/GenBank/DDBJ whole genome shotgun (WGS) entry which is preliminary data.</text>
</comment>
<proteinExistence type="predicted"/>
<dbReference type="Proteomes" id="UP000249451">
    <property type="component" value="Unassembled WGS sequence"/>
</dbReference>
<name>A0A2W5CWK1_9CORY</name>
<organism evidence="1 2">
    <name type="scientific">Corynebacterium urealyticum</name>
    <dbReference type="NCBI Taxonomy" id="43771"/>
    <lineage>
        <taxon>Bacteria</taxon>
        <taxon>Bacillati</taxon>
        <taxon>Actinomycetota</taxon>
        <taxon>Actinomycetes</taxon>
        <taxon>Mycobacteriales</taxon>
        <taxon>Corynebacteriaceae</taxon>
        <taxon>Corynebacterium</taxon>
    </lineage>
</organism>
<evidence type="ECO:0000313" key="1">
    <source>
        <dbReference type="EMBL" id="PZO98348.1"/>
    </source>
</evidence>
<dbReference type="AlphaFoldDB" id="A0A2W5CWK1"/>
<gene>
    <name evidence="1" type="ORF">DI609_10915</name>
</gene>
<reference evidence="1 2" key="1">
    <citation type="submission" date="2017-11" db="EMBL/GenBank/DDBJ databases">
        <title>Infants hospitalized years apart are colonized by the same room-sourced microbial strains.</title>
        <authorList>
            <person name="Brooks B."/>
            <person name="Olm M.R."/>
            <person name="Firek B.A."/>
            <person name="Baker R."/>
            <person name="Thomas B.C."/>
            <person name="Morowitz M.J."/>
            <person name="Banfield J.F."/>
        </authorList>
    </citation>
    <scope>NUCLEOTIDE SEQUENCE [LARGE SCALE GENOMIC DNA]</scope>
    <source>
        <strain evidence="1">S2_012_000_R3_87</strain>
    </source>
</reference>
<sequence>MTNPTRDQILAAHRALAHLCNAASDGLFISEQAAHSIKDQVLDALPPKPQPTMAEVEWDDSKHYLAEAEHPGWGKVIMLERSACPGFIRIALAKENEPTWQAVKENTLTPTGKRYTLTEVQE</sequence>
<evidence type="ECO:0000313" key="2">
    <source>
        <dbReference type="Proteomes" id="UP000249451"/>
    </source>
</evidence>